<proteinExistence type="predicted"/>
<protein>
    <submittedName>
        <fullName evidence="2">Uncharacterized protein</fullName>
    </submittedName>
</protein>
<evidence type="ECO:0000256" key="1">
    <source>
        <dbReference type="SAM" id="Phobius"/>
    </source>
</evidence>
<accession>A0ABT6FY25</accession>
<evidence type="ECO:0000313" key="2">
    <source>
        <dbReference type="EMBL" id="MDG4714699.1"/>
    </source>
</evidence>
<keyword evidence="3" id="KW-1185">Reference proteome</keyword>
<keyword evidence="1" id="KW-0812">Transmembrane</keyword>
<organism evidence="2 3">
    <name type="scientific">Winogradskyella marincola</name>
    <dbReference type="NCBI Taxonomy" id="3037795"/>
    <lineage>
        <taxon>Bacteria</taxon>
        <taxon>Pseudomonadati</taxon>
        <taxon>Bacteroidota</taxon>
        <taxon>Flavobacteriia</taxon>
        <taxon>Flavobacteriales</taxon>
        <taxon>Flavobacteriaceae</taxon>
        <taxon>Winogradskyella</taxon>
    </lineage>
</organism>
<dbReference type="EMBL" id="JARSBN010000001">
    <property type="protein sequence ID" value="MDG4714699.1"/>
    <property type="molecule type" value="Genomic_DNA"/>
</dbReference>
<comment type="caution">
    <text evidence="2">The sequence shown here is derived from an EMBL/GenBank/DDBJ whole genome shotgun (WGS) entry which is preliminary data.</text>
</comment>
<dbReference type="RefSeq" id="WP_278004167.1">
    <property type="nucleotide sequence ID" value="NZ_JARSBN010000001.1"/>
</dbReference>
<name>A0ABT6FY25_9FLAO</name>
<feature type="transmembrane region" description="Helical" evidence="1">
    <location>
        <begin position="7"/>
        <end position="25"/>
    </location>
</feature>
<feature type="transmembrane region" description="Helical" evidence="1">
    <location>
        <begin position="37"/>
        <end position="56"/>
    </location>
</feature>
<reference evidence="2 3" key="1">
    <citation type="submission" date="2023-03" db="EMBL/GenBank/DDBJ databases">
        <title>Strain YYF002 represents a novel species in the genus Winogradskyella isolated from seawater.</title>
        <authorList>
            <person name="Fu Z.-Y."/>
        </authorList>
    </citation>
    <scope>NUCLEOTIDE SEQUENCE [LARGE SCALE GENOMIC DNA]</scope>
    <source>
        <strain evidence="2 3">YYF002</strain>
    </source>
</reference>
<gene>
    <name evidence="2" type="ORF">P7122_02360</name>
</gene>
<evidence type="ECO:0000313" key="3">
    <source>
        <dbReference type="Proteomes" id="UP001529085"/>
    </source>
</evidence>
<keyword evidence="1" id="KW-1133">Transmembrane helix</keyword>
<keyword evidence="1" id="KW-0472">Membrane</keyword>
<sequence length="76" mass="8493">MRKVGSYMALIGIGLIVLPFVGLTIRFTDWIYEWGEGVAWAIKIGLVVVGAVLFFLGKPEEEEVELELPEEPEKAE</sequence>
<dbReference type="Proteomes" id="UP001529085">
    <property type="component" value="Unassembled WGS sequence"/>
</dbReference>